<dbReference type="EMBL" id="JAPQKN010000006">
    <property type="protein sequence ID" value="KAJ5157874.1"/>
    <property type="molecule type" value="Genomic_DNA"/>
</dbReference>
<reference evidence="2" key="1">
    <citation type="submission" date="2022-11" db="EMBL/GenBank/DDBJ databases">
        <authorList>
            <person name="Petersen C."/>
        </authorList>
    </citation>
    <scope>NUCLEOTIDE SEQUENCE</scope>
    <source>
        <strain evidence="2">IBT 26290</strain>
    </source>
</reference>
<feature type="region of interest" description="Disordered" evidence="1">
    <location>
        <begin position="64"/>
        <end position="87"/>
    </location>
</feature>
<dbReference type="AlphaFoldDB" id="A0A9W9LIU9"/>
<feature type="compositionally biased region" description="Polar residues" evidence="1">
    <location>
        <begin position="69"/>
        <end position="87"/>
    </location>
</feature>
<proteinExistence type="predicted"/>
<dbReference type="GeneID" id="81430274"/>
<gene>
    <name evidence="2" type="ORF">N7482_008974</name>
</gene>
<evidence type="ECO:0000256" key="1">
    <source>
        <dbReference type="SAM" id="MobiDB-lite"/>
    </source>
</evidence>
<evidence type="ECO:0000313" key="3">
    <source>
        <dbReference type="Proteomes" id="UP001149163"/>
    </source>
</evidence>
<accession>A0A9W9LIU9</accession>
<evidence type="ECO:0000313" key="2">
    <source>
        <dbReference type="EMBL" id="KAJ5157874.1"/>
    </source>
</evidence>
<organism evidence="2 3">
    <name type="scientific">Penicillium canariense</name>
    <dbReference type="NCBI Taxonomy" id="189055"/>
    <lineage>
        <taxon>Eukaryota</taxon>
        <taxon>Fungi</taxon>
        <taxon>Dikarya</taxon>
        <taxon>Ascomycota</taxon>
        <taxon>Pezizomycotina</taxon>
        <taxon>Eurotiomycetes</taxon>
        <taxon>Eurotiomycetidae</taxon>
        <taxon>Eurotiales</taxon>
        <taxon>Aspergillaceae</taxon>
        <taxon>Penicillium</taxon>
    </lineage>
</organism>
<name>A0A9W9LIU9_9EURO</name>
<keyword evidence="3" id="KW-1185">Reference proteome</keyword>
<protein>
    <submittedName>
        <fullName evidence="2">Uncharacterized protein</fullName>
    </submittedName>
</protein>
<reference evidence="2" key="2">
    <citation type="journal article" date="2023" name="IMA Fungus">
        <title>Comparative genomic study of the Penicillium genus elucidates a diverse pangenome and 15 lateral gene transfer events.</title>
        <authorList>
            <person name="Petersen C."/>
            <person name="Sorensen T."/>
            <person name="Nielsen M.R."/>
            <person name="Sondergaard T.E."/>
            <person name="Sorensen J.L."/>
            <person name="Fitzpatrick D.A."/>
            <person name="Frisvad J.C."/>
            <person name="Nielsen K.L."/>
        </authorList>
    </citation>
    <scope>NUCLEOTIDE SEQUENCE</scope>
    <source>
        <strain evidence="2">IBT 26290</strain>
    </source>
</reference>
<comment type="caution">
    <text evidence="2">The sequence shown here is derived from an EMBL/GenBank/DDBJ whole genome shotgun (WGS) entry which is preliminary data.</text>
</comment>
<dbReference type="RefSeq" id="XP_056540863.1">
    <property type="nucleotide sequence ID" value="XM_056691098.1"/>
</dbReference>
<sequence>MARRLGAGAGPISANCFQLRLDATVSKQYAGMLSIATLVAFRNGRYTEEMKRANWTGDRHYREAVSARPSESPTAGLQYNSVIRNQG</sequence>
<dbReference type="Proteomes" id="UP001149163">
    <property type="component" value="Unassembled WGS sequence"/>
</dbReference>